<keyword evidence="4 5" id="KW-0472">Membrane</keyword>
<feature type="domain" description="ABC transmembrane type-1" evidence="6">
    <location>
        <begin position="1"/>
        <end position="80"/>
    </location>
</feature>
<evidence type="ECO:0000256" key="3">
    <source>
        <dbReference type="ARBA" id="ARBA00022989"/>
    </source>
</evidence>
<dbReference type="InterPro" id="IPR035906">
    <property type="entry name" value="MetI-like_sf"/>
</dbReference>
<dbReference type="AlphaFoldDB" id="X1IMJ8"/>
<protein>
    <recommendedName>
        <fullName evidence="6">ABC transmembrane type-1 domain-containing protein</fullName>
    </recommendedName>
</protein>
<dbReference type="InterPro" id="IPR052730">
    <property type="entry name" value="Sugar_ABC_transporter"/>
</dbReference>
<evidence type="ECO:0000256" key="4">
    <source>
        <dbReference type="ARBA" id="ARBA00023136"/>
    </source>
</evidence>
<dbReference type="Gene3D" id="1.10.3720.10">
    <property type="entry name" value="MetI-like"/>
    <property type="match status" value="1"/>
</dbReference>
<dbReference type="Pfam" id="PF00528">
    <property type="entry name" value="BPD_transp_1"/>
    <property type="match status" value="1"/>
</dbReference>
<dbReference type="GO" id="GO:0016020">
    <property type="term" value="C:membrane"/>
    <property type="evidence" value="ECO:0007669"/>
    <property type="project" value="UniProtKB-SubCell"/>
</dbReference>
<dbReference type="GO" id="GO:0055085">
    <property type="term" value="P:transmembrane transport"/>
    <property type="evidence" value="ECO:0007669"/>
    <property type="project" value="InterPro"/>
</dbReference>
<dbReference type="InterPro" id="IPR000515">
    <property type="entry name" value="MetI-like"/>
</dbReference>
<comment type="subcellular location">
    <subcellularLocation>
        <location evidence="1">Membrane</location>
        <topology evidence="1">Multi-pass membrane protein</topology>
    </subcellularLocation>
</comment>
<evidence type="ECO:0000256" key="2">
    <source>
        <dbReference type="ARBA" id="ARBA00022692"/>
    </source>
</evidence>
<evidence type="ECO:0000256" key="5">
    <source>
        <dbReference type="SAM" id="Phobius"/>
    </source>
</evidence>
<feature type="transmembrane region" description="Helical" evidence="5">
    <location>
        <begin position="29"/>
        <end position="50"/>
    </location>
</feature>
<evidence type="ECO:0000256" key="1">
    <source>
        <dbReference type="ARBA" id="ARBA00004141"/>
    </source>
</evidence>
<comment type="caution">
    <text evidence="7">The sequence shown here is derived from an EMBL/GenBank/DDBJ whole genome shotgun (WGS) entry which is preliminary data.</text>
</comment>
<dbReference type="PANTHER" id="PTHR43759:SF1">
    <property type="entry name" value="GLUCOSE IMPORT SYSTEM PERMEASE PROTEIN GLCT"/>
    <property type="match status" value="1"/>
</dbReference>
<organism evidence="7">
    <name type="scientific">marine sediment metagenome</name>
    <dbReference type="NCBI Taxonomy" id="412755"/>
    <lineage>
        <taxon>unclassified sequences</taxon>
        <taxon>metagenomes</taxon>
        <taxon>ecological metagenomes</taxon>
    </lineage>
</organism>
<dbReference type="PANTHER" id="PTHR43759">
    <property type="entry name" value="TREHALOSE TRANSPORT SYSTEM PERMEASE PROTEIN SUGA"/>
    <property type="match status" value="1"/>
</dbReference>
<evidence type="ECO:0000313" key="7">
    <source>
        <dbReference type="EMBL" id="GAH83656.1"/>
    </source>
</evidence>
<reference evidence="7" key="1">
    <citation type="journal article" date="2014" name="Front. Microbiol.">
        <title>High frequency of phylogenetically diverse reductive dehalogenase-homologous genes in deep subseafloor sedimentary metagenomes.</title>
        <authorList>
            <person name="Kawai M."/>
            <person name="Futagami T."/>
            <person name="Toyoda A."/>
            <person name="Takaki Y."/>
            <person name="Nishi S."/>
            <person name="Hori S."/>
            <person name="Arai W."/>
            <person name="Tsubouchi T."/>
            <person name="Morono Y."/>
            <person name="Uchiyama I."/>
            <person name="Ito T."/>
            <person name="Fujiyama A."/>
            <person name="Inagaki F."/>
            <person name="Takami H."/>
        </authorList>
    </citation>
    <scope>NUCLEOTIDE SEQUENCE</scope>
    <source>
        <strain evidence="7">Expedition CK06-06</strain>
    </source>
</reference>
<dbReference type="CDD" id="cd06261">
    <property type="entry name" value="TM_PBP2"/>
    <property type="match status" value="1"/>
</dbReference>
<keyword evidence="2 5" id="KW-0812">Transmembrane</keyword>
<name>X1IMJ8_9ZZZZ</name>
<dbReference type="PROSITE" id="PS50928">
    <property type="entry name" value="ABC_TM1"/>
    <property type="match status" value="1"/>
</dbReference>
<evidence type="ECO:0000259" key="6">
    <source>
        <dbReference type="PROSITE" id="PS50928"/>
    </source>
</evidence>
<dbReference type="SUPFAM" id="SSF161098">
    <property type="entry name" value="MetI-like"/>
    <property type="match status" value="1"/>
</dbReference>
<dbReference type="EMBL" id="BARU01042327">
    <property type="protein sequence ID" value="GAH83656.1"/>
    <property type="molecule type" value="Genomic_DNA"/>
</dbReference>
<feature type="non-terminal residue" evidence="7">
    <location>
        <position position="80"/>
    </location>
</feature>
<accession>X1IMJ8</accession>
<sequence>MNPDIGVLNYLLGILKLGEMGWLAMPQTALMSIVFIDVWTFTPFVALIMLASLQNIPKTQVEAAKIDGASDWAVFFSITL</sequence>
<proteinExistence type="predicted"/>
<keyword evidence="3 5" id="KW-1133">Transmembrane helix</keyword>
<gene>
    <name evidence="7" type="ORF">S03H2_65060</name>
</gene>